<accession>A0A3E2GYY8</accession>
<name>A0A3E2GYY8_SCYLI</name>
<sequence>MRPIIDKASIPQAHPPKDLPDFDLVQRLSSILAAEIAAEIPKQRDIPAMDKGTGILQAIDNLREQMDRGFDQLSQRVDKLDQRFKDDLDDILEALGARTDGNDDTKCRRLRVLIGLEAGPE</sequence>
<evidence type="ECO:0000313" key="1">
    <source>
        <dbReference type="EMBL" id="RFU26331.1"/>
    </source>
</evidence>
<reference evidence="1 2" key="1">
    <citation type="submission" date="2018-05" db="EMBL/GenBank/DDBJ databases">
        <title>Draft genome sequence of Scytalidium lignicola DSM 105466, a ubiquitous saprotrophic fungus.</title>
        <authorList>
            <person name="Buettner E."/>
            <person name="Gebauer A.M."/>
            <person name="Hofrichter M."/>
            <person name="Liers C."/>
            <person name="Kellner H."/>
        </authorList>
    </citation>
    <scope>NUCLEOTIDE SEQUENCE [LARGE SCALE GENOMIC DNA]</scope>
    <source>
        <strain evidence="1 2">DSM 105466</strain>
    </source>
</reference>
<dbReference type="EMBL" id="NCSJ02000268">
    <property type="protein sequence ID" value="RFU26331.1"/>
    <property type="molecule type" value="Genomic_DNA"/>
</dbReference>
<dbReference type="AlphaFoldDB" id="A0A3E2GYY8"/>
<proteinExistence type="predicted"/>
<protein>
    <submittedName>
        <fullName evidence="1">Uncharacterized protein</fullName>
    </submittedName>
</protein>
<keyword evidence="2" id="KW-1185">Reference proteome</keyword>
<feature type="non-terminal residue" evidence="1">
    <location>
        <position position="1"/>
    </location>
</feature>
<gene>
    <name evidence="1" type="ORF">B7463_g10000</name>
</gene>
<evidence type="ECO:0000313" key="2">
    <source>
        <dbReference type="Proteomes" id="UP000258309"/>
    </source>
</evidence>
<organism evidence="1 2">
    <name type="scientific">Scytalidium lignicola</name>
    <name type="common">Hyphomycete</name>
    <dbReference type="NCBI Taxonomy" id="5539"/>
    <lineage>
        <taxon>Eukaryota</taxon>
        <taxon>Fungi</taxon>
        <taxon>Dikarya</taxon>
        <taxon>Ascomycota</taxon>
        <taxon>Pezizomycotina</taxon>
        <taxon>Leotiomycetes</taxon>
        <taxon>Leotiomycetes incertae sedis</taxon>
        <taxon>Scytalidium</taxon>
    </lineage>
</organism>
<dbReference type="Proteomes" id="UP000258309">
    <property type="component" value="Unassembled WGS sequence"/>
</dbReference>
<comment type="caution">
    <text evidence="1">The sequence shown here is derived from an EMBL/GenBank/DDBJ whole genome shotgun (WGS) entry which is preliminary data.</text>
</comment>
<feature type="non-terminal residue" evidence="1">
    <location>
        <position position="121"/>
    </location>
</feature>